<evidence type="ECO:0000313" key="2">
    <source>
        <dbReference type="Proteomes" id="UP001549184"/>
    </source>
</evidence>
<organism evidence="1 2">
    <name type="scientific">Dyella japonica</name>
    <dbReference type="NCBI Taxonomy" id="231455"/>
    <lineage>
        <taxon>Bacteria</taxon>
        <taxon>Pseudomonadati</taxon>
        <taxon>Pseudomonadota</taxon>
        <taxon>Gammaproteobacteria</taxon>
        <taxon>Lysobacterales</taxon>
        <taxon>Rhodanobacteraceae</taxon>
        <taxon>Dyella</taxon>
    </lineage>
</organism>
<comment type="caution">
    <text evidence="1">The sequence shown here is derived from an EMBL/GenBank/DDBJ whole genome shotgun (WGS) entry which is preliminary data.</text>
</comment>
<dbReference type="EMBL" id="JBEPMU010000009">
    <property type="protein sequence ID" value="MET3654774.1"/>
    <property type="molecule type" value="Genomic_DNA"/>
</dbReference>
<dbReference type="Proteomes" id="UP001549184">
    <property type="component" value="Unassembled WGS sequence"/>
</dbReference>
<evidence type="ECO:0000313" key="1">
    <source>
        <dbReference type="EMBL" id="MET3654774.1"/>
    </source>
</evidence>
<keyword evidence="2" id="KW-1185">Reference proteome</keyword>
<reference evidence="1 2" key="1">
    <citation type="submission" date="2024-06" db="EMBL/GenBank/DDBJ databases">
        <title>Sorghum-associated microbial communities from plants grown in Nebraska, USA.</title>
        <authorList>
            <person name="Schachtman D."/>
        </authorList>
    </citation>
    <scope>NUCLEOTIDE SEQUENCE [LARGE SCALE GENOMIC DNA]</scope>
    <source>
        <strain evidence="1 2">1073</strain>
    </source>
</reference>
<name>A0ABV2K126_9GAMM</name>
<protein>
    <submittedName>
        <fullName evidence="1">Uncharacterized protein</fullName>
    </submittedName>
</protein>
<sequence>MHDMTTLSQADVDYLFKIDFGTVDEIPLEVAGRLHLLKYVQELSPLTGTRVTGTHRDDLYIGVSPGGRALMAAIRDGVERRWVAWPPSIHDVTIGV</sequence>
<accession>A0ABV2K126</accession>
<dbReference type="RefSeq" id="WP_354016111.1">
    <property type="nucleotide sequence ID" value="NZ_JBEPMU010000009.1"/>
</dbReference>
<gene>
    <name evidence="1" type="ORF">ABIC75_004522</name>
</gene>
<proteinExistence type="predicted"/>